<name>V8CBU5_9HELI</name>
<keyword evidence="4" id="KW-0808">Transferase</keyword>
<dbReference type="PANTHER" id="PTHR42933">
    <property type="entry name" value="SLR6095 PROTEIN"/>
    <property type="match status" value="1"/>
</dbReference>
<keyword evidence="3" id="KW-0489">Methyltransferase</keyword>
<dbReference type="InterPro" id="IPR051537">
    <property type="entry name" value="DNA_Adenine_Mtase"/>
</dbReference>
<dbReference type="PANTHER" id="PTHR42933:SF1">
    <property type="entry name" value="SITE-SPECIFIC DNA-METHYLTRANSFERASE (ADENINE-SPECIFIC)"/>
    <property type="match status" value="1"/>
</dbReference>
<dbReference type="SUPFAM" id="SSF53335">
    <property type="entry name" value="S-adenosyl-L-methionine-dependent methyltransferases"/>
    <property type="match status" value="1"/>
</dbReference>
<sequence>MDSTKNTDFDTLQPLLKCFDYLKPYYIDTLDVIGVMLEMILLKIKKPKQYSSLLSSVNKTKASNKLLEVLKTTLKEPKYTTLLLTQESKINPIKILRFIEQSHISKISNELIEEFLHLITQKKTSNKLYFYSTPSEINRLLVGILDIKDNDEVYNPCYGMGSVFLCLPSKKIKLYGEELDSKLSYLARLIASISGIEETHLGVGDILENPLFRVQKNTQNTKQNANQSKNSTIDSQDFDFMKFDKILCNPPLNAQMSTENLKDDMRFREMGILAKSYPELVFLVHSLAHLKQKGVFIVRNQTLLKSSLEGKLRSYLCQNGLIEAIIELPKNIFPHQNYDFSVIVVSKGNKEILHINANNEHFFAKDGKYNRLKNIERLLEIYHYKKLTPHSALTPLEKISPKDLRAQSYINLRLVPPTPLPITAKTKKLAKDFSLQDLGVEIFRGQRVQGTSQDEPIEFYDIGIADFAICGFTQSFEAKKDKGNAAKIYKYRIKPYDILLSLRGVSPKIAIVGQNAFAKKEVLQKDGVSISSINMIPSVVNAGIIVLRAPSKQVAIGLYCYFFSTQGEEALSRLYKTSTDVAIDTQSLHSLRVPSDYDKGSMDKIARLDNAKERIYAIEWEIQGIKDGK</sequence>
<keyword evidence="6" id="KW-0680">Restriction system</keyword>
<dbReference type="eggNOG" id="COG0286">
    <property type="taxonomic scope" value="Bacteria"/>
</dbReference>
<reference evidence="10 11" key="1">
    <citation type="journal article" date="2014" name="Genome Announc.">
        <title>Draft genome sequences of six enterohepatic helicobacter species isolated from humans and one from rhesus macaques.</title>
        <authorList>
            <person name="Shen Z."/>
            <person name="Sheh A."/>
            <person name="Young S.K."/>
            <person name="Abouelliel A."/>
            <person name="Ward D.V."/>
            <person name="Earl A.M."/>
            <person name="Fox J.G."/>
        </authorList>
    </citation>
    <scope>NUCLEOTIDE SEQUENCE [LARGE SCALE GENOMIC DNA]</scope>
    <source>
        <strain evidence="10 11">MIT 99-5501</strain>
    </source>
</reference>
<dbReference type="STRING" id="1357400.HMPREF2086_00956"/>
<dbReference type="GO" id="GO:0008170">
    <property type="term" value="F:N-methyltransferase activity"/>
    <property type="evidence" value="ECO:0007669"/>
    <property type="project" value="InterPro"/>
</dbReference>
<comment type="similarity">
    <text evidence="1">Belongs to the N(4)/N(6)-methyltransferase family.</text>
</comment>
<keyword evidence="5" id="KW-0949">S-adenosyl-L-methionine</keyword>
<dbReference type="InterPro" id="IPR003356">
    <property type="entry name" value="DNA_methylase_A-5"/>
</dbReference>
<dbReference type="Pfam" id="PF02384">
    <property type="entry name" value="N6_Mtase"/>
    <property type="match status" value="1"/>
</dbReference>
<dbReference type="AlphaFoldDB" id="V8CBU5"/>
<evidence type="ECO:0000256" key="3">
    <source>
        <dbReference type="ARBA" id="ARBA00022603"/>
    </source>
</evidence>
<dbReference type="Gene3D" id="3.40.50.150">
    <property type="entry name" value="Vaccinia Virus protein VP39"/>
    <property type="match status" value="1"/>
</dbReference>
<dbReference type="RefSeq" id="WP_023927679.1">
    <property type="nucleotide sequence ID" value="NZ_KI669454.1"/>
</dbReference>
<comment type="catalytic activity">
    <reaction evidence="8">
        <text>a 2'-deoxyadenosine in DNA + S-adenosyl-L-methionine = an N(6)-methyl-2'-deoxyadenosine in DNA + S-adenosyl-L-homocysteine + H(+)</text>
        <dbReference type="Rhea" id="RHEA:15197"/>
        <dbReference type="Rhea" id="RHEA-COMP:12418"/>
        <dbReference type="Rhea" id="RHEA-COMP:12419"/>
        <dbReference type="ChEBI" id="CHEBI:15378"/>
        <dbReference type="ChEBI" id="CHEBI:57856"/>
        <dbReference type="ChEBI" id="CHEBI:59789"/>
        <dbReference type="ChEBI" id="CHEBI:90615"/>
        <dbReference type="ChEBI" id="CHEBI:90616"/>
        <dbReference type="EC" id="2.1.1.72"/>
    </reaction>
</comment>
<organism evidence="10 11">
    <name type="scientific">Helicobacter macacae MIT 99-5501</name>
    <dbReference type="NCBI Taxonomy" id="1357400"/>
    <lineage>
        <taxon>Bacteria</taxon>
        <taxon>Pseudomonadati</taxon>
        <taxon>Campylobacterota</taxon>
        <taxon>Epsilonproteobacteria</taxon>
        <taxon>Campylobacterales</taxon>
        <taxon>Helicobacteraceae</taxon>
        <taxon>Helicobacter</taxon>
    </lineage>
</organism>
<dbReference type="GO" id="GO:0003677">
    <property type="term" value="F:DNA binding"/>
    <property type="evidence" value="ECO:0007669"/>
    <property type="project" value="UniProtKB-KW"/>
</dbReference>
<comment type="caution">
    <text evidence="10">The sequence shown here is derived from an EMBL/GenBank/DDBJ whole genome shotgun (WGS) entry which is preliminary data.</text>
</comment>
<dbReference type="GO" id="GO:0009007">
    <property type="term" value="F:site-specific DNA-methyltransferase (adenine-specific) activity"/>
    <property type="evidence" value="ECO:0007669"/>
    <property type="project" value="UniProtKB-EC"/>
</dbReference>
<dbReference type="InterPro" id="IPR029063">
    <property type="entry name" value="SAM-dependent_MTases_sf"/>
</dbReference>
<gene>
    <name evidence="10" type="ORF">HMPREF2086_00956</name>
</gene>
<feature type="domain" description="DNA methylase adenine-specific" evidence="9">
    <location>
        <begin position="113"/>
        <end position="403"/>
    </location>
</feature>
<dbReference type="GO" id="GO:0009307">
    <property type="term" value="P:DNA restriction-modification system"/>
    <property type="evidence" value="ECO:0007669"/>
    <property type="project" value="UniProtKB-KW"/>
</dbReference>
<keyword evidence="11" id="KW-1185">Reference proteome</keyword>
<accession>V8CBU5</accession>
<evidence type="ECO:0000313" key="10">
    <source>
        <dbReference type="EMBL" id="ETD24206.1"/>
    </source>
</evidence>
<evidence type="ECO:0000256" key="7">
    <source>
        <dbReference type="ARBA" id="ARBA00023125"/>
    </source>
</evidence>
<evidence type="ECO:0000256" key="1">
    <source>
        <dbReference type="ARBA" id="ARBA00006594"/>
    </source>
</evidence>
<evidence type="ECO:0000256" key="8">
    <source>
        <dbReference type="ARBA" id="ARBA00047942"/>
    </source>
</evidence>
<dbReference type="EC" id="2.1.1.72" evidence="2"/>
<keyword evidence="7" id="KW-0238">DNA-binding</keyword>
<evidence type="ECO:0000256" key="6">
    <source>
        <dbReference type="ARBA" id="ARBA00022747"/>
    </source>
</evidence>
<dbReference type="OrthoDB" id="5366216at2"/>
<evidence type="ECO:0000256" key="4">
    <source>
        <dbReference type="ARBA" id="ARBA00022679"/>
    </source>
</evidence>
<dbReference type="PATRIC" id="fig|1357400.3.peg.1312"/>
<evidence type="ECO:0000256" key="2">
    <source>
        <dbReference type="ARBA" id="ARBA00011900"/>
    </source>
</evidence>
<proteinExistence type="inferred from homology"/>
<dbReference type="Proteomes" id="UP000018731">
    <property type="component" value="Unassembled WGS sequence"/>
</dbReference>
<dbReference type="HOGENOM" id="CLU_434621_0_0_7"/>
<dbReference type="GO" id="GO:0032259">
    <property type="term" value="P:methylation"/>
    <property type="evidence" value="ECO:0007669"/>
    <property type="project" value="UniProtKB-KW"/>
</dbReference>
<evidence type="ECO:0000259" key="9">
    <source>
        <dbReference type="Pfam" id="PF02384"/>
    </source>
</evidence>
<evidence type="ECO:0000256" key="5">
    <source>
        <dbReference type="ARBA" id="ARBA00022691"/>
    </source>
</evidence>
<dbReference type="Gene3D" id="3.90.220.20">
    <property type="entry name" value="DNA methylase specificity domains"/>
    <property type="match status" value="1"/>
</dbReference>
<evidence type="ECO:0000313" key="11">
    <source>
        <dbReference type="Proteomes" id="UP000018731"/>
    </source>
</evidence>
<dbReference type="InterPro" id="IPR044946">
    <property type="entry name" value="Restrct_endonuc_typeI_TRD_sf"/>
</dbReference>
<protein>
    <recommendedName>
        <fullName evidence="2">site-specific DNA-methyltransferase (adenine-specific)</fullName>
        <ecNumber evidence="2">2.1.1.72</ecNumber>
    </recommendedName>
</protein>
<dbReference type="EMBL" id="AZJI01000004">
    <property type="protein sequence ID" value="ETD24206.1"/>
    <property type="molecule type" value="Genomic_DNA"/>
</dbReference>